<feature type="region of interest" description="Disordered" evidence="2">
    <location>
        <begin position="1"/>
        <end position="20"/>
    </location>
</feature>
<dbReference type="AlphaFoldDB" id="A0AA86S8L0"/>
<dbReference type="Gene3D" id="2.60.40.10">
    <property type="entry name" value="Immunoglobulins"/>
    <property type="match status" value="1"/>
</dbReference>
<dbReference type="GO" id="GO:2001071">
    <property type="term" value="F:maltoheptaose binding"/>
    <property type="evidence" value="ECO:0007669"/>
    <property type="project" value="EnsemblPlants"/>
</dbReference>
<keyword evidence="6" id="KW-1185">Reference proteome</keyword>
<protein>
    <recommendedName>
        <fullName evidence="4">AMP-activated protein kinase glycogen-binding domain-containing protein</fullName>
    </recommendedName>
</protein>
<keyword evidence="1" id="KW-0175">Coiled coil</keyword>
<reference evidence="5" key="1">
    <citation type="submission" date="2023-10" db="EMBL/GenBank/DDBJ databases">
        <authorList>
            <person name="Domelevo Entfellner J.-B."/>
        </authorList>
    </citation>
    <scope>NUCLEOTIDE SEQUENCE</scope>
</reference>
<name>A0AA86S8L0_9FABA</name>
<dbReference type="InterPro" id="IPR014756">
    <property type="entry name" value="Ig_E-set"/>
</dbReference>
<dbReference type="Proteomes" id="UP001189624">
    <property type="component" value="Chromosome 2"/>
</dbReference>
<dbReference type="InterPro" id="IPR013783">
    <property type="entry name" value="Ig-like_fold"/>
</dbReference>
<dbReference type="PANTHER" id="PTHR47434">
    <property type="entry name" value="PROTEIN PTST HOMOLOG 3, CHLOROPLASTIC"/>
    <property type="match status" value="1"/>
</dbReference>
<dbReference type="EMBL" id="OY731399">
    <property type="protein sequence ID" value="CAJ1931679.1"/>
    <property type="molecule type" value="Genomic_DNA"/>
</dbReference>
<dbReference type="GO" id="GO:0010581">
    <property type="term" value="P:regulation of starch biosynthetic process"/>
    <property type="evidence" value="ECO:0007669"/>
    <property type="project" value="EnsemblPlants"/>
</dbReference>
<keyword evidence="3" id="KW-0812">Transmembrane</keyword>
<dbReference type="GO" id="GO:0030247">
    <property type="term" value="F:polysaccharide binding"/>
    <property type="evidence" value="ECO:0007669"/>
    <property type="project" value="EnsemblPlants"/>
</dbReference>
<dbReference type="InterPro" id="IPR032640">
    <property type="entry name" value="AMPK1_CBM"/>
</dbReference>
<dbReference type="PANTHER" id="PTHR47434:SF1">
    <property type="entry name" value="PROTEIN PTST HOMOLOG 2, CHLOROPLASTIC"/>
    <property type="match status" value="1"/>
</dbReference>
<dbReference type="SUPFAM" id="SSF81296">
    <property type="entry name" value="E set domains"/>
    <property type="match status" value="1"/>
</dbReference>
<gene>
    <name evidence="5" type="ORF">AYBTSS11_LOCUS5391</name>
</gene>
<accession>A0AA86S8L0</accession>
<evidence type="ECO:0000259" key="4">
    <source>
        <dbReference type="Pfam" id="PF16561"/>
    </source>
</evidence>
<feature type="transmembrane region" description="Helical" evidence="3">
    <location>
        <begin position="29"/>
        <end position="53"/>
    </location>
</feature>
<feature type="region of interest" description="Disordered" evidence="2">
    <location>
        <begin position="288"/>
        <end position="319"/>
    </location>
</feature>
<dbReference type="GO" id="GO:0019252">
    <property type="term" value="P:starch biosynthetic process"/>
    <property type="evidence" value="ECO:0007669"/>
    <property type="project" value="EnsemblPlants"/>
</dbReference>
<feature type="coiled-coil region" evidence="1">
    <location>
        <begin position="438"/>
        <end position="504"/>
    </location>
</feature>
<evidence type="ECO:0000256" key="2">
    <source>
        <dbReference type="SAM" id="MobiDB-lite"/>
    </source>
</evidence>
<keyword evidence="3" id="KW-0472">Membrane</keyword>
<feature type="domain" description="AMP-activated protein kinase glycogen-binding" evidence="4">
    <location>
        <begin position="504"/>
        <end position="580"/>
    </location>
</feature>
<evidence type="ECO:0000256" key="1">
    <source>
        <dbReference type="SAM" id="Coils"/>
    </source>
</evidence>
<dbReference type="Pfam" id="PF16561">
    <property type="entry name" value="AMPK1_CBM"/>
    <property type="match status" value="1"/>
</dbReference>
<evidence type="ECO:0000256" key="3">
    <source>
        <dbReference type="SAM" id="Phobius"/>
    </source>
</evidence>
<organism evidence="5 6">
    <name type="scientific">Sphenostylis stenocarpa</name>
    <dbReference type="NCBI Taxonomy" id="92480"/>
    <lineage>
        <taxon>Eukaryota</taxon>
        <taxon>Viridiplantae</taxon>
        <taxon>Streptophyta</taxon>
        <taxon>Embryophyta</taxon>
        <taxon>Tracheophyta</taxon>
        <taxon>Spermatophyta</taxon>
        <taxon>Magnoliopsida</taxon>
        <taxon>eudicotyledons</taxon>
        <taxon>Gunneridae</taxon>
        <taxon>Pentapetalae</taxon>
        <taxon>rosids</taxon>
        <taxon>fabids</taxon>
        <taxon>Fabales</taxon>
        <taxon>Fabaceae</taxon>
        <taxon>Papilionoideae</taxon>
        <taxon>50 kb inversion clade</taxon>
        <taxon>NPAAA clade</taxon>
        <taxon>indigoferoid/millettioid clade</taxon>
        <taxon>Phaseoleae</taxon>
        <taxon>Sphenostylis</taxon>
    </lineage>
</organism>
<dbReference type="CDD" id="cd02859">
    <property type="entry name" value="E_set_AMPKbeta_like_N"/>
    <property type="match status" value="1"/>
</dbReference>
<evidence type="ECO:0000313" key="6">
    <source>
        <dbReference type="Proteomes" id="UP001189624"/>
    </source>
</evidence>
<evidence type="ECO:0000313" key="5">
    <source>
        <dbReference type="EMBL" id="CAJ1931679.1"/>
    </source>
</evidence>
<feature type="compositionally biased region" description="Polar residues" evidence="2">
    <location>
        <begin position="223"/>
        <end position="232"/>
    </location>
</feature>
<feature type="region of interest" description="Disordered" evidence="2">
    <location>
        <begin position="205"/>
        <end position="232"/>
    </location>
</feature>
<dbReference type="GO" id="GO:0009507">
    <property type="term" value="C:chloroplast"/>
    <property type="evidence" value="ECO:0007669"/>
    <property type="project" value="EnsemblPlants"/>
</dbReference>
<proteinExistence type="predicted"/>
<keyword evidence="3" id="KW-1133">Transmembrane helix</keyword>
<dbReference type="Gramene" id="rna-AYBTSS11_LOCUS5391">
    <property type="protein sequence ID" value="CAJ1931679.1"/>
    <property type="gene ID" value="gene-AYBTSS11_LOCUS5391"/>
</dbReference>
<feature type="compositionally biased region" description="Low complexity" evidence="2">
    <location>
        <begin position="300"/>
        <end position="314"/>
    </location>
</feature>
<sequence>MSNVPNEEVDNRNSECGNNHNNNTNKSSIVFFFLLEALFVASFADSLFLFPSFSSRAHYSFFLLRLVTVRRNAPIMYFFTASSPLLFSPHLTPSLVPPFYFPGSIRRTFRFAVEPGSVLHFSWRETCHKGLCWSCTGFLRRCKDWGGEFSSLEAQILEFMQSSDKPEAFPTKEELVAAGRVDLVNAIVNEGGWLAFGWELNGGSSGTRSHEGNSSGGIEGNATRASGVSSSETDCSVEIEADNESGIEGILNRLEKQRSRSFGFVVDTISSINSEEKNEWDHRTATDAMTGGLENGRRASSPSSNHPSGSQSSQLGTENSIKNSINSLKPEMWRSWIVQRNGFPDADFEDADIVPTETQKGGMIHTSGQPEIPDRREFSSELINETGLYSLDGNAIHNDIKSRIQQLESELSSILHLLRSNSDKFTMQMVQKSSCEELAKLSDAWEFQENEIMNAQDRLRSIQAKLAVLEGKMSLAIMDAHKVVEEKQLKINNAQKVLQMLKTTCVVWPNNASEVFLTGSFDGWSNKRRMERLKSGIFSVSLQLYPGRYEMKFIVDGEWKIDPLRPIVTNNGYENNLLIVGD</sequence>